<dbReference type="Proteomes" id="UP001141552">
    <property type="component" value="Unassembled WGS sequence"/>
</dbReference>
<name>A0A9Q0F7M5_9ROSI</name>
<dbReference type="EMBL" id="JAKUCV010006664">
    <property type="protein sequence ID" value="KAJ4826433.1"/>
    <property type="molecule type" value="Genomic_DNA"/>
</dbReference>
<dbReference type="PANTHER" id="PTHR10627:SF74">
    <property type="entry name" value="OS08G0526500 PROTEIN"/>
    <property type="match status" value="1"/>
</dbReference>
<dbReference type="OrthoDB" id="76949at2759"/>
<keyword evidence="5" id="KW-1185">Reference proteome</keyword>
<organism evidence="4 5">
    <name type="scientific">Turnera subulata</name>
    <dbReference type="NCBI Taxonomy" id="218843"/>
    <lineage>
        <taxon>Eukaryota</taxon>
        <taxon>Viridiplantae</taxon>
        <taxon>Streptophyta</taxon>
        <taxon>Embryophyta</taxon>
        <taxon>Tracheophyta</taxon>
        <taxon>Spermatophyta</taxon>
        <taxon>Magnoliopsida</taxon>
        <taxon>eudicotyledons</taxon>
        <taxon>Gunneridae</taxon>
        <taxon>Pentapetalae</taxon>
        <taxon>rosids</taxon>
        <taxon>fabids</taxon>
        <taxon>Malpighiales</taxon>
        <taxon>Passifloraceae</taxon>
        <taxon>Turnera</taxon>
    </lineage>
</organism>
<dbReference type="SUPFAM" id="SSF47769">
    <property type="entry name" value="SAM/Pointed domain"/>
    <property type="match status" value="1"/>
</dbReference>
<gene>
    <name evidence="4" type="ORF">Tsubulata_013624</name>
</gene>
<dbReference type="AlphaFoldDB" id="A0A9Q0F7M5"/>
<dbReference type="Gene3D" id="1.10.150.50">
    <property type="entry name" value="Transcription Factor, Ets-1"/>
    <property type="match status" value="1"/>
</dbReference>
<dbReference type="InterPro" id="IPR013761">
    <property type="entry name" value="SAM/pointed_sf"/>
</dbReference>
<evidence type="ECO:0000256" key="2">
    <source>
        <dbReference type="SAM" id="MobiDB-lite"/>
    </source>
</evidence>
<protein>
    <recommendedName>
        <fullName evidence="3">SAM domain-containing protein</fullName>
    </recommendedName>
</protein>
<dbReference type="CDD" id="cd09487">
    <property type="entry name" value="SAM_superfamily"/>
    <property type="match status" value="1"/>
</dbReference>
<keyword evidence="1" id="KW-0677">Repeat</keyword>
<evidence type="ECO:0000313" key="4">
    <source>
        <dbReference type="EMBL" id="KAJ4826433.1"/>
    </source>
</evidence>
<feature type="domain" description="SAM" evidence="3">
    <location>
        <begin position="258"/>
        <end position="317"/>
    </location>
</feature>
<feature type="region of interest" description="Disordered" evidence="2">
    <location>
        <begin position="154"/>
        <end position="183"/>
    </location>
</feature>
<dbReference type="PROSITE" id="PS50105">
    <property type="entry name" value="SAM_DOMAIN"/>
    <property type="match status" value="1"/>
</dbReference>
<reference evidence="4" key="1">
    <citation type="submission" date="2022-02" db="EMBL/GenBank/DDBJ databases">
        <authorList>
            <person name="Henning P.M."/>
            <person name="McCubbin A.G."/>
            <person name="Shore J.S."/>
        </authorList>
    </citation>
    <scope>NUCLEOTIDE SEQUENCE</scope>
    <source>
        <strain evidence="4">F60SS</strain>
        <tissue evidence="4">Leaves</tissue>
    </source>
</reference>
<dbReference type="PANTHER" id="PTHR10627">
    <property type="entry name" value="SCP160"/>
    <property type="match status" value="1"/>
</dbReference>
<comment type="caution">
    <text evidence="4">The sequence shown here is derived from an EMBL/GenBank/DDBJ whole genome shotgun (WGS) entry which is preliminary data.</text>
</comment>
<sequence length="323" mass="35924">MSKPQVTITLGRSGQVVTKGGKRSRGGDNDDGYYASNANKRCSSQLFTAIYFFVSDFWLRGNGNKWNPGADQVNGSQIAQNDLRLKLNRKRASKQNRNTVGEHRKSSGREMLFKPANPTMSSYMLPHRQDPNGSISRKNPHNNISNDLHHVDSWGNFHPSQTMGRRRTGSPERIFRSSSVLSPSRSVDEMQKVSWMRPTDDPRGGRPFSNEVLGHSRHTGSIPFTMKTPAQSGNPLSRAAPTSGIVQNISHTGEGALTVSGFLNALGLGKYAIHFQAEEVDMTVLRQMRDVDLKEMGIPMGPRKKILLALLPRQKQQPSRLPH</sequence>
<dbReference type="SMART" id="SM00454">
    <property type="entry name" value="SAM"/>
    <property type="match status" value="1"/>
</dbReference>
<reference evidence="4" key="2">
    <citation type="journal article" date="2023" name="Plants (Basel)">
        <title>Annotation of the Turnera subulata (Passifloraceae) Draft Genome Reveals the S-Locus Evolved after the Divergence of Turneroideae from Passifloroideae in a Stepwise Manner.</title>
        <authorList>
            <person name="Henning P.M."/>
            <person name="Roalson E.H."/>
            <person name="Mir W."/>
            <person name="McCubbin A.G."/>
            <person name="Shore J.S."/>
        </authorList>
    </citation>
    <scope>NUCLEOTIDE SEQUENCE</scope>
    <source>
        <strain evidence="4">F60SS</strain>
    </source>
</reference>
<proteinExistence type="predicted"/>
<evidence type="ECO:0000256" key="1">
    <source>
        <dbReference type="ARBA" id="ARBA00022737"/>
    </source>
</evidence>
<evidence type="ECO:0000313" key="5">
    <source>
        <dbReference type="Proteomes" id="UP001141552"/>
    </source>
</evidence>
<evidence type="ECO:0000259" key="3">
    <source>
        <dbReference type="PROSITE" id="PS50105"/>
    </source>
</evidence>
<accession>A0A9Q0F7M5</accession>
<dbReference type="InterPro" id="IPR001660">
    <property type="entry name" value="SAM"/>
</dbReference>
<dbReference type="Pfam" id="PF00536">
    <property type="entry name" value="SAM_1"/>
    <property type="match status" value="1"/>
</dbReference>